<sequence length="124" mass="13774">MLCLWSHYYYLVAAEDTCMSQSGAMALPQGGVESRGGRRNAAAIFFFLWVLLIFAQLGLFYAVHEETGKLVKSLPRKVRFLETQSFHAPQSSQVQSSVGVEGDPESVYGDDKRIIHTGPNPLHN</sequence>
<dbReference type="Gramene" id="Manes.15G129400.1.v8.1">
    <property type="protein sequence ID" value="Manes.15G129400.1.v8.1.CDS.1"/>
    <property type="gene ID" value="Manes.15G129400.v8.1"/>
</dbReference>
<gene>
    <name evidence="3" type="ORF">MANES_15G129400v8</name>
</gene>
<evidence type="ECO:0000313" key="4">
    <source>
        <dbReference type="Proteomes" id="UP000091857"/>
    </source>
</evidence>
<keyword evidence="4" id="KW-1185">Reference proteome</keyword>
<dbReference type="EMBL" id="CM004401">
    <property type="protein sequence ID" value="OAY29244.1"/>
    <property type="molecule type" value="Genomic_DNA"/>
</dbReference>
<feature type="compositionally biased region" description="Low complexity" evidence="1">
    <location>
        <begin position="90"/>
        <end position="100"/>
    </location>
</feature>
<protein>
    <submittedName>
        <fullName evidence="3">Uncharacterized protein</fullName>
    </submittedName>
</protein>
<evidence type="ECO:0000256" key="2">
    <source>
        <dbReference type="SAM" id="Phobius"/>
    </source>
</evidence>
<dbReference type="Proteomes" id="UP000091857">
    <property type="component" value="Chromosome 15"/>
</dbReference>
<evidence type="ECO:0000313" key="3">
    <source>
        <dbReference type="EMBL" id="OAY29244.1"/>
    </source>
</evidence>
<proteinExistence type="predicted"/>
<dbReference type="InterPro" id="IPR033249">
    <property type="entry name" value="CLE_plant"/>
</dbReference>
<organism evidence="3 4">
    <name type="scientific">Manihot esculenta</name>
    <name type="common">Cassava</name>
    <name type="synonym">Jatropha manihot</name>
    <dbReference type="NCBI Taxonomy" id="3983"/>
    <lineage>
        <taxon>Eukaryota</taxon>
        <taxon>Viridiplantae</taxon>
        <taxon>Streptophyta</taxon>
        <taxon>Embryophyta</taxon>
        <taxon>Tracheophyta</taxon>
        <taxon>Spermatophyta</taxon>
        <taxon>Magnoliopsida</taxon>
        <taxon>eudicotyledons</taxon>
        <taxon>Gunneridae</taxon>
        <taxon>Pentapetalae</taxon>
        <taxon>rosids</taxon>
        <taxon>fabids</taxon>
        <taxon>Malpighiales</taxon>
        <taxon>Euphorbiaceae</taxon>
        <taxon>Crotonoideae</taxon>
        <taxon>Manihoteae</taxon>
        <taxon>Manihot</taxon>
    </lineage>
</organism>
<keyword evidence="2" id="KW-1133">Transmembrane helix</keyword>
<comment type="caution">
    <text evidence="3">The sequence shown here is derived from an EMBL/GenBank/DDBJ whole genome shotgun (WGS) entry which is preliminary data.</text>
</comment>
<feature type="region of interest" description="Disordered" evidence="1">
    <location>
        <begin position="90"/>
        <end position="124"/>
    </location>
</feature>
<keyword evidence="2" id="KW-0472">Membrane</keyword>
<dbReference type="AlphaFoldDB" id="A0A2C9UGH5"/>
<accession>A0A2C9UGH5</accession>
<reference evidence="4" key="1">
    <citation type="journal article" date="2016" name="Nat. Biotechnol.">
        <title>Sequencing wild and cultivated cassava and related species reveals extensive interspecific hybridization and genetic diversity.</title>
        <authorList>
            <person name="Bredeson J.V."/>
            <person name="Lyons J.B."/>
            <person name="Prochnik S.E."/>
            <person name="Wu G.A."/>
            <person name="Ha C.M."/>
            <person name="Edsinger-Gonzales E."/>
            <person name="Grimwood J."/>
            <person name="Schmutz J."/>
            <person name="Rabbi I.Y."/>
            <person name="Egesi C."/>
            <person name="Nauluvula P."/>
            <person name="Lebot V."/>
            <person name="Ndunguru J."/>
            <person name="Mkamilo G."/>
            <person name="Bart R.S."/>
            <person name="Setter T.L."/>
            <person name="Gleadow R.M."/>
            <person name="Kulakow P."/>
            <person name="Ferguson M.E."/>
            <person name="Rounsley S."/>
            <person name="Rokhsar D.S."/>
        </authorList>
    </citation>
    <scope>NUCLEOTIDE SEQUENCE [LARGE SCALE GENOMIC DNA]</scope>
    <source>
        <strain evidence="4">cv. AM560-2</strain>
    </source>
</reference>
<keyword evidence="2" id="KW-0812">Transmembrane</keyword>
<dbReference type="PANTHER" id="PTHR34545:SF7">
    <property type="entry name" value="CLAVATA3_ESR (CLE)-RELATED PROTEIN 16"/>
    <property type="match status" value="1"/>
</dbReference>
<evidence type="ECO:0000256" key="1">
    <source>
        <dbReference type="SAM" id="MobiDB-lite"/>
    </source>
</evidence>
<feature type="transmembrane region" description="Helical" evidence="2">
    <location>
        <begin position="41"/>
        <end position="63"/>
    </location>
</feature>
<name>A0A2C9UGH5_MANES</name>
<dbReference type="PANTHER" id="PTHR34545">
    <property type="entry name" value="CLAVATA3/ESR (CLE)-RELATED PROTEIN 22"/>
    <property type="match status" value="1"/>
</dbReference>
<dbReference type="GO" id="GO:0048731">
    <property type="term" value="P:system development"/>
    <property type="evidence" value="ECO:0007669"/>
    <property type="project" value="InterPro"/>
</dbReference>